<dbReference type="InterPro" id="IPR006600">
    <property type="entry name" value="HTH_CenpB_DNA-bd_dom"/>
</dbReference>
<gene>
    <name evidence="4" type="ORF">Pfra01_001502700</name>
</gene>
<evidence type="ECO:0000256" key="2">
    <source>
        <dbReference type="SAM" id="MobiDB-lite"/>
    </source>
</evidence>
<accession>A0A9W7CUM2</accession>
<dbReference type="PANTHER" id="PTHR19303:SF73">
    <property type="entry name" value="PROTEIN PDC2"/>
    <property type="match status" value="1"/>
</dbReference>
<dbReference type="OrthoDB" id="92433at2759"/>
<dbReference type="InterPro" id="IPR004875">
    <property type="entry name" value="DDE_SF_endonuclease_dom"/>
</dbReference>
<dbReference type="AlphaFoldDB" id="A0A9W7CUM2"/>
<dbReference type="InterPro" id="IPR009057">
    <property type="entry name" value="Homeodomain-like_sf"/>
</dbReference>
<feature type="domain" description="HTH CENPB-type" evidence="3">
    <location>
        <begin position="66"/>
        <end position="138"/>
    </location>
</feature>
<evidence type="ECO:0000256" key="1">
    <source>
        <dbReference type="ARBA" id="ARBA00023125"/>
    </source>
</evidence>
<keyword evidence="1" id="KW-0238">DNA-binding</keyword>
<sequence>MPPSRALSLTLEEKLQTCLKAQREARIKDGELLLWASGTIKKTISISIIRRIRSKQPSHYCNANSSATRRRRIKFPELEQQLVDFFHRHEDTAIISDDLLLVKAGEIKKTLNIGDDQLRLSNGWLAKFKKRNGISSKRLHGEADSASAVEVRTARYSLHDITRQYRPEDIYNFDETALFYRLAPNQTLASTNRKGKKCDKARITIAFCCNATGTHKMDPLIIGSAVNLRCFQGGAQRALAGKPVVIDCWGDVTSDCIRNCWVKTRFVDAALLGEVHQDADYALAAEQKVIDDLASMLQGVRVSDYLEIDSEVVVHEIPEAGNEASAVREADDTGANDEHEDDRNDPPPVSASIALAYCMELSSFLFQCEGDT</sequence>
<reference evidence="4" key="1">
    <citation type="submission" date="2023-04" db="EMBL/GenBank/DDBJ databases">
        <title>Phytophthora fragariaefolia NBRC 109709.</title>
        <authorList>
            <person name="Ichikawa N."/>
            <person name="Sato H."/>
            <person name="Tonouchi N."/>
        </authorList>
    </citation>
    <scope>NUCLEOTIDE SEQUENCE</scope>
    <source>
        <strain evidence="4">NBRC 109709</strain>
    </source>
</reference>
<name>A0A9W7CUM2_9STRA</name>
<evidence type="ECO:0000313" key="5">
    <source>
        <dbReference type="Proteomes" id="UP001165121"/>
    </source>
</evidence>
<dbReference type="SUPFAM" id="SSF46689">
    <property type="entry name" value="Homeodomain-like"/>
    <property type="match status" value="1"/>
</dbReference>
<dbReference type="Pfam" id="PF03184">
    <property type="entry name" value="DDE_1"/>
    <property type="match status" value="1"/>
</dbReference>
<dbReference type="Gene3D" id="1.10.10.60">
    <property type="entry name" value="Homeodomain-like"/>
    <property type="match status" value="1"/>
</dbReference>
<dbReference type="InterPro" id="IPR050863">
    <property type="entry name" value="CenT-Element_Derived"/>
</dbReference>
<comment type="caution">
    <text evidence="4">The sequence shown here is derived from an EMBL/GenBank/DDBJ whole genome shotgun (WGS) entry which is preliminary data.</text>
</comment>
<organism evidence="4 5">
    <name type="scientific">Phytophthora fragariaefolia</name>
    <dbReference type="NCBI Taxonomy" id="1490495"/>
    <lineage>
        <taxon>Eukaryota</taxon>
        <taxon>Sar</taxon>
        <taxon>Stramenopiles</taxon>
        <taxon>Oomycota</taxon>
        <taxon>Peronosporomycetes</taxon>
        <taxon>Peronosporales</taxon>
        <taxon>Peronosporaceae</taxon>
        <taxon>Phytophthora</taxon>
    </lineage>
</organism>
<dbReference type="GO" id="GO:0005634">
    <property type="term" value="C:nucleus"/>
    <property type="evidence" value="ECO:0007669"/>
    <property type="project" value="TreeGrafter"/>
</dbReference>
<dbReference type="PANTHER" id="PTHR19303">
    <property type="entry name" value="TRANSPOSON"/>
    <property type="match status" value="1"/>
</dbReference>
<keyword evidence="5" id="KW-1185">Reference proteome</keyword>
<proteinExistence type="predicted"/>
<feature type="region of interest" description="Disordered" evidence="2">
    <location>
        <begin position="321"/>
        <end position="347"/>
    </location>
</feature>
<dbReference type="PROSITE" id="PS51253">
    <property type="entry name" value="HTH_CENPB"/>
    <property type="match status" value="1"/>
</dbReference>
<dbReference type="Proteomes" id="UP001165121">
    <property type="component" value="Unassembled WGS sequence"/>
</dbReference>
<dbReference type="Pfam" id="PF03221">
    <property type="entry name" value="HTH_Tnp_Tc5"/>
    <property type="match status" value="1"/>
</dbReference>
<dbReference type="SMART" id="SM00674">
    <property type="entry name" value="CENPB"/>
    <property type="match status" value="1"/>
</dbReference>
<dbReference type="EMBL" id="BSXT01001596">
    <property type="protein sequence ID" value="GMF43864.1"/>
    <property type="molecule type" value="Genomic_DNA"/>
</dbReference>
<evidence type="ECO:0000259" key="3">
    <source>
        <dbReference type="PROSITE" id="PS51253"/>
    </source>
</evidence>
<dbReference type="GO" id="GO:0003677">
    <property type="term" value="F:DNA binding"/>
    <property type="evidence" value="ECO:0007669"/>
    <property type="project" value="UniProtKB-KW"/>
</dbReference>
<evidence type="ECO:0000313" key="4">
    <source>
        <dbReference type="EMBL" id="GMF43864.1"/>
    </source>
</evidence>
<protein>
    <submittedName>
        <fullName evidence="4">Unnamed protein product</fullName>
    </submittedName>
</protein>